<dbReference type="EMBL" id="CM046393">
    <property type="protein sequence ID" value="KAI8552418.1"/>
    <property type="molecule type" value="Genomic_DNA"/>
</dbReference>
<organism evidence="1 2">
    <name type="scientific">Rhododendron molle</name>
    <name type="common">Chinese azalea</name>
    <name type="synonym">Azalea mollis</name>
    <dbReference type="NCBI Taxonomy" id="49168"/>
    <lineage>
        <taxon>Eukaryota</taxon>
        <taxon>Viridiplantae</taxon>
        <taxon>Streptophyta</taxon>
        <taxon>Embryophyta</taxon>
        <taxon>Tracheophyta</taxon>
        <taxon>Spermatophyta</taxon>
        <taxon>Magnoliopsida</taxon>
        <taxon>eudicotyledons</taxon>
        <taxon>Gunneridae</taxon>
        <taxon>Pentapetalae</taxon>
        <taxon>asterids</taxon>
        <taxon>Ericales</taxon>
        <taxon>Ericaceae</taxon>
        <taxon>Ericoideae</taxon>
        <taxon>Rhodoreae</taxon>
        <taxon>Rhododendron</taxon>
    </lineage>
</organism>
<sequence length="522" mass="57542">MGSYSSFVFLTFLTLSLTCLLRFQANDAPADGNVLQFEDGYHVETVVEGNGLGVVPYKIRVSDDGELYAVDSVNSNIVRITPPLSQYSRARLVAGSFQGYTGHVDGKPSDARFNHPQGVTMDDKGNVYVADTSNLAIRKIGEGGVTTIAGGKSNVAGYRDGPSEDAKFSTDFDVIYVRPTCSLLVVDRGNAALRQISLNQEECDYQYSSISPTGSGRGWGYTLAATGQPHVLKLNVSMLAGCLQYPSAQGLSGTVAFPAEYWYNPLLLLADVLMVIGAVLVGYASCMLQQGFGPSCFYKVVQKHPSESDSHDQQSKEKPTPIVEPIKEEQEAEGWPSFGRLIIDLSKLALEALAGIFLYFIPLRFNRKISKSGGLTPLKNSLKMPEDEVSTPLVRKQRTPTPLSETRQAHTPNIGDKYSEMKPPNVRSASFKDPSLPSKHRSSKRQEYAEIYGSGEVPPYSQHNRSKSQKERTKHRREKSGETGFGAVGMEQRPVEMKPVNYDDPKYDRYNMRGKYGDSFKF</sequence>
<gene>
    <name evidence="1" type="ORF">RHMOL_Rhmol06G0265500</name>
</gene>
<evidence type="ECO:0000313" key="2">
    <source>
        <dbReference type="Proteomes" id="UP001062846"/>
    </source>
</evidence>
<dbReference type="Proteomes" id="UP001062846">
    <property type="component" value="Chromosome 6"/>
</dbReference>
<name>A0ACC0NIK5_RHOML</name>
<reference evidence="1" key="1">
    <citation type="submission" date="2022-02" db="EMBL/GenBank/DDBJ databases">
        <title>Plant Genome Project.</title>
        <authorList>
            <person name="Zhang R.-G."/>
        </authorList>
    </citation>
    <scope>NUCLEOTIDE SEQUENCE</scope>
    <source>
        <strain evidence="1">AT1</strain>
    </source>
</reference>
<evidence type="ECO:0000313" key="1">
    <source>
        <dbReference type="EMBL" id="KAI8552418.1"/>
    </source>
</evidence>
<keyword evidence="2" id="KW-1185">Reference proteome</keyword>
<comment type="caution">
    <text evidence="1">The sequence shown here is derived from an EMBL/GenBank/DDBJ whole genome shotgun (WGS) entry which is preliminary data.</text>
</comment>
<proteinExistence type="predicted"/>
<accession>A0ACC0NIK5</accession>
<protein>
    <submittedName>
        <fullName evidence="1">Uncharacterized protein</fullName>
    </submittedName>
</protein>